<evidence type="ECO:0000256" key="1">
    <source>
        <dbReference type="ARBA" id="ARBA00022679"/>
    </source>
</evidence>
<dbReference type="InterPro" id="IPR050065">
    <property type="entry name" value="GlmU-like"/>
</dbReference>
<sequence>MMRVIILAAGYGSRMYPLAQDMPKCLLPILNETILGRQLRILKECGLSDITVVAGFHKEKIIEQVGFD</sequence>
<dbReference type="EMBL" id="BARU01004682">
    <property type="protein sequence ID" value="GAH22768.1"/>
    <property type="molecule type" value="Genomic_DNA"/>
</dbReference>
<feature type="domain" description="MobA-like NTP transferase" evidence="3">
    <location>
        <begin position="4"/>
        <end position="62"/>
    </location>
</feature>
<keyword evidence="1" id="KW-0808">Transferase</keyword>
<dbReference type="GO" id="GO:0016779">
    <property type="term" value="F:nucleotidyltransferase activity"/>
    <property type="evidence" value="ECO:0007669"/>
    <property type="project" value="UniProtKB-KW"/>
</dbReference>
<dbReference type="Gene3D" id="3.90.550.10">
    <property type="entry name" value="Spore Coat Polysaccharide Biosynthesis Protein SpsA, Chain A"/>
    <property type="match status" value="1"/>
</dbReference>
<name>X1FPR5_9ZZZZ</name>
<organism evidence="4">
    <name type="scientific">marine sediment metagenome</name>
    <dbReference type="NCBI Taxonomy" id="412755"/>
    <lineage>
        <taxon>unclassified sequences</taxon>
        <taxon>metagenomes</taxon>
        <taxon>ecological metagenomes</taxon>
    </lineage>
</organism>
<feature type="non-terminal residue" evidence="4">
    <location>
        <position position="68"/>
    </location>
</feature>
<keyword evidence="2" id="KW-0548">Nucleotidyltransferase</keyword>
<evidence type="ECO:0000313" key="4">
    <source>
        <dbReference type="EMBL" id="GAH22768.1"/>
    </source>
</evidence>
<dbReference type="AlphaFoldDB" id="X1FPR5"/>
<dbReference type="InterPro" id="IPR029044">
    <property type="entry name" value="Nucleotide-diphossugar_trans"/>
</dbReference>
<evidence type="ECO:0000256" key="2">
    <source>
        <dbReference type="ARBA" id="ARBA00022695"/>
    </source>
</evidence>
<dbReference type="PANTHER" id="PTHR43584:SF8">
    <property type="entry name" value="N-ACETYLMURAMATE ALPHA-1-PHOSPHATE URIDYLYLTRANSFERASE"/>
    <property type="match status" value="1"/>
</dbReference>
<dbReference type="InterPro" id="IPR025877">
    <property type="entry name" value="MobA-like_NTP_Trfase"/>
</dbReference>
<proteinExistence type="predicted"/>
<accession>X1FPR5</accession>
<dbReference type="Pfam" id="PF12804">
    <property type="entry name" value="NTP_transf_3"/>
    <property type="match status" value="1"/>
</dbReference>
<comment type="caution">
    <text evidence="4">The sequence shown here is derived from an EMBL/GenBank/DDBJ whole genome shotgun (WGS) entry which is preliminary data.</text>
</comment>
<evidence type="ECO:0000259" key="3">
    <source>
        <dbReference type="Pfam" id="PF12804"/>
    </source>
</evidence>
<gene>
    <name evidence="4" type="ORF">S03H2_09278</name>
</gene>
<dbReference type="SUPFAM" id="SSF53448">
    <property type="entry name" value="Nucleotide-diphospho-sugar transferases"/>
    <property type="match status" value="1"/>
</dbReference>
<protein>
    <recommendedName>
        <fullName evidence="3">MobA-like NTP transferase domain-containing protein</fullName>
    </recommendedName>
</protein>
<dbReference type="PANTHER" id="PTHR43584">
    <property type="entry name" value="NUCLEOTIDYL TRANSFERASE"/>
    <property type="match status" value="1"/>
</dbReference>
<reference evidence="4" key="1">
    <citation type="journal article" date="2014" name="Front. Microbiol.">
        <title>High frequency of phylogenetically diverse reductive dehalogenase-homologous genes in deep subseafloor sedimentary metagenomes.</title>
        <authorList>
            <person name="Kawai M."/>
            <person name="Futagami T."/>
            <person name="Toyoda A."/>
            <person name="Takaki Y."/>
            <person name="Nishi S."/>
            <person name="Hori S."/>
            <person name="Arai W."/>
            <person name="Tsubouchi T."/>
            <person name="Morono Y."/>
            <person name="Uchiyama I."/>
            <person name="Ito T."/>
            <person name="Fujiyama A."/>
            <person name="Inagaki F."/>
            <person name="Takami H."/>
        </authorList>
    </citation>
    <scope>NUCLEOTIDE SEQUENCE</scope>
    <source>
        <strain evidence="4">Expedition CK06-06</strain>
    </source>
</reference>